<dbReference type="InParanoid" id="B2WC96"/>
<dbReference type="PANTHER" id="PTHR35340:SF5">
    <property type="entry name" value="ASST-DOMAIN-CONTAINING PROTEIN"/>
    <property type="match status" value="1"/>
</dbReference>
<dbReference type="AlphaFoldDB" id="B2WC96"/>
<dbReference type="KEGG" id="ptrr:6345877"/>
<dbReference type="OMA" id="DEIAHFE"/>
<evidence type="ECO:0000313" key="2">
    <source>
        <dbReference type="Proteomes" id="UP000001471"/>
    </source>
</evidence>
<dbReference type="HOGENOM" id="CLU_018249_1_2_1"/>
<dbReference type="GeneID" id="6345877"/>
<dbReference type="InterPro" id="IPR053143">
    <property type="entry name" value="Arylsulfate_ST"/>
</dbReference>
<gene>
    <name evidence="1" type="ORF">PTRG_07605</name>
</gene>
<protein>
    <submittedName>
        <fullName evidence="1">Uncharacterized protein</fullName>
    </submittedName>
</protein>
<name>B2WC96_PYRTR</name>
<dbReference type="OrthoDB" id="5427350at2759"/>
<dbReference type="PANTHER" id="PTHR35340">
    <property type="entry name" value="PQQ ENZYME REPEAT PROTEIN-RELATED"/>
    <property type="match status" value="1"/>
</dbReference>
<dbReference type="RefSeq" id="XP_001937937.2">
    <property type="nucleotide sequence ID" value="XM_001937902.2"/>
</dbReference>
<dbReference type="Proteomes" id="UP000001471">
    <property type="component" value="Unassembled WGS sequence"/>
</dbReference>
<proteinExistence type="predicted"/>
<dbReference type="STRING" id="426418.B2WC96"/>
<dbReference type="EMBL" id="DS231622">
    <property type="protein sequence ID" value="EDU50524.1"/>
    <property type="molecule type" value="Genomic_DNA"/>
</dbReference>
<reference evidence="2" key="1">
    <citation type="journal article" date="2013" name="G3 (Bethesda)">
        <title>Comparative genomics of a plant-pathogenic fungus, Pyrenophora tritici-repentis, reveals transduplication and the impact of repeat elements on pathogenicity and population divergence.</title>
        <authorList>
            <person name="Manning V.A."/>
            <person name="Pandelova I."/>
            <person name="Dhillon B."/>
            <person name="Wilhelm L.J."/>
            <person name="Goodwin S.B."/>
            <person name="Berlin A.M."/>
            <person name="Figueroa M."/>
            <person name="Freitag M."/>
            <person name="Hane J.K."/>
            <person name="Henrissat B."/>
            <person name="Holman W.H."/>
            <person name="Kodira C.D."/>
            <person name="Martin J."/>
            <person name="Oliver R.P."/>
            <person name="Robbertse B."/>
            <person name="Schackwitz W."/>
            <person name="Schwartz D.C."/>
            <person name="Spatafora J.W."/>
            <person name="Turgeon B.G."/>
            <person name="Yandava C."/>
            <person name="Young S."/>
            <person name="Zhou S."/>
            <person name="Zeng Q."/>
            <person name="Grigoriev I.V."/>
            <person name="Ma L.-J."/>
            <person name="Ciuffetti L.M."/>
        </authorList>
    </citation>
    <scope>NUCLEOTIDE SEQUENCE [LARGE SCALE GENOMIC DNA]</scope>
    <source>
        <strain evidence="2">Pt-1C-BFP</strain>
    </source>
</reference>
<sequence>MSNKNVKPPQMPINRNGTGLQSGYVFLGVNGLPSSGQNWPGIFEFSDDRMGSLVWIANYTEPFDFRVQTYKGESVLTLWSGELLNGFGRGSYHILNQSYDEIAHFEVDRFGENMGDIHEFGITGDDTALVIIYHGIPWDLTTSGGIENGWLFENTFQEINIETGELVFERNASTHVGINEPYNSLPSDVGQSEDTPWDYFHMNSVEKDNNGDYLVSARLDESQTRLTLFDNGPTDTIGYSRGLLLSVDQSAKTVKLLTEFTNSAKTFAIYEGSLQAIDPANETTNYMLGYGSEPFFAELDHQGNILLDMQFGKSNVVNAYRTFRQQWQDKPATNPDLHWDREGNKVYFSWNGATDVDS</sequence>
<dbReference type="InterPro" id="IPR039535">
    <property type="entry name" value="ASST-like"/>
</dbReference>
<dbReference type="Pfam" id="PF14269">
    <property type="entry name" value="Arylsulfotran_2"/>
    <property type="match status" value="1"/>
</dbReference>
<evidence type="ECO:0000313" key="1">
    <source>
        <dbReference type="EMBL" id="EDU50524.1"/>
    </source>
</evidence>
<organism evidence="1 2">
    <name type="scientific">Pyrenophora tritici-repentis (strain Pt-1C-BFP)</name>
    <name type="common">Wheat tan spot fungus</name>
    <name type="synonym">Drechslera tritici-repentis</name>
    <dbReference type="NCBI Taxonomy" id="426418"/>
    <lineage>
        <taxon>Eukaryota</taxon>
        <taxon>Fungi</taxon>
        <taxon>Dikarya</taxon>
        <taxon>Ascomycota</taxon>
        <taxon>Pezizomycotina</taxon>
        <taxon>Dothideomycetes</taxon>
        <taxon>Pleosporomycetidae</taxon>
        <taxon>Pleosporales</taxon>
        <taxon>Pleosporineae</taxon>
        <taxon>Pleosporaceae</taxon>
        <taxon>Pyrenophora</taxon>
    </lineage>
</organism>
<dbReference type="eggNOG" id="ENOG502QPU9">
    <property type="taxonomic scope" value="Eukaryota"/>
</dbReference>
<accession>B2WC96</accession>